<gene>
    <name evidence="4" type="ORF">POM88_044246</name>
</gene>
<sequence>MSKSGTNQACARCRYQRRKCTSECVLAPFFPPDKPKIFQNAHKLFGVGNILKLLKDLDETQKREAMKSIIYEADIRDRFPVHGCLGVIMQYQYQIQQMEEQLQLVLSQLVMCKQREARNNSSQLLPGLSMTSLPQNALDIFETQSIHHVTLPTISDPLYYYSGNVSRNHVHQIGSDNNVVNNSLRIQTNDNQMAQNQLQALNIQQDVVDQDYEFIDAIDDGQSSVDSRGACELSLESCVKDSRYLTSVN</sequence>
<dbReference type="PROSITE" id="PS50891">
    <property type="entry name" value="LOB"/>
    <property type="match status" value="1"/>
</dbReference>
<protein>
    <submittedName>
        <fullName evidence="4">LOB domain-containing protein</fullName>
    </submittedName>
</protein>
<keyword evidence="2" id="KW-0175">Coiled coil</keyword>
<feature type="coiled-coil region" evidence="2">
    <location>
        <begin position="88"/>
        <end position="115"/>
    </location>
</feature>
<dbReference type="PANTHER" id="PTHR31301:SF21">
    <property type="entry name" value="LOB DOMAIN-CONTAINING PROTEIN 27-RELATED"/>
    <property type="match status" value="1"/>
</dbReference>
<comment type="similarity">
    <text evidence="1">Belongs to the LOB domain-containing protein family.</text>
</comment>
<feature type="domain" description="LOB" evidence="3">
    <location>
        <begin position="8"/>
        <end position="109"/>
    </location>
</feature>
<evidence type="ECO:0000259" key="3">
    <source>
        <dbReference type="PROSITE" id="PS50891"/>
    </source>
</evidence>
<proteinExistence type="inferred from homology"/>
<dbReference type="EMBL" id="JAUIZM010000010">
    <property type="protein sequence ID" value="KAK1359772.1"/>
    <property type="molecule type" value="Genomic_DNA"/>
</dbReference>
<organism evidence="4 5">
    <name type="scientific">Heracleum sosnowskyi</name>
    <dbReference type="NCBI Taxonomy" id="360622"/>
    <lineage>
        <taxon>Eukaryota</taxon>
        <taxon>Viridiplantae</taxon>
        <taxon>Streptophyta</taxon>
        <taxon>Embryophyta</taxon>
        <taxon>Tracheophyta</taxon>
        <taxon>Spermatophyta</taxon>
        <taxon>Magnoliopsida</taxon>
        <taxon>eudicotyledons</taxon>
        <taxon>Gunneridae</taxon>
        <taxon>Pentapetalae</taxon>
        <taxon>asterids</taxon>
        <taxon>campanulids</taxon>
        <taxon>Apiales</taxon>
        <taxon>Apiaceae</taxon>
        <taxon>Apioideae</taxon>
        <taxon>apioid superclade</taxon>
        <taxon>Tordylieae</taxon>
        <taxon>Tordyliinae</taxon>
        <taxon>Heracleum</taxon>
    </lineage>
</organism>
<accession>A0AAD8H525</accession>
<comment type="caution">
    <text evidence="4">The sequence shown here is derived from an EMBL/GenBank/DDBJ whole genome shotgun (WGS) entry which is preliminary data.</text>
</comment>
<reference evidence="4" key="1">
    <citation type="submission" date="2023-02" db="EMBL/GenBank/DDBJ databases">
        <title>Genome of toxic invasive species Heracleum sosnowskyi carries increased number of genes despite the absence of recent whole-genome duplications.</title>
        <authorList>
            <person name="Schelkunov M."/>
            <person name="Shtratnikova V."/>
            <person name="Makarenko M."/>
            <person name="Klepikova A."/>
            <person name="Omelchenko D."/>
            <person name="Novikova G."/>
            <person name="Obukhova E."/>
            <person name="Bogdanov V."/>
            <person name="Penin A."/>
            <person name="Logacheva M."/>
        </authorList>
    </citation>
    <scope>NUCLEOTIDE SEQUENCE</scope>
    <source>
        <strain evidence="4">Hsosn_3</strain>
        <tissue evidence="4">Leaf</tissue>
    </source>
</reference>
<evidence type="ECO:0000256" key="2">
    <source>
        <dbReference type="SAM" id="Coils"/>
    </source>
</evidence>
<dbReference type="PANTHER" id="PTHR31301">
    <property type="entry name" value="LOB DOMAIN-CONTAINING PROTEIN 4-RELATED"/>
    <property type="match status" value="1"/>
</dbReference>
<dbReference type="Pfam" id="PF03195">
    <property type="entry name" value="LOB"/>
    <property type="match status" value="1"/>
</dbReference>
<keyword evidence="5" id="KW-1185">Reference proteome</keyword>
<evidence type="ECO:0000256" key="1">
    <source>
        <dbReference type="ARBA" id="ARBA00005474"/>
    </source>
</evidence>
<dbReference type="InterPro" id="IPR004883">
    <property type="entry name" value="LOB"/>
</dbReference>
<name>A0AAD8H525_9APIA</name>
<dbReference type="Proteomes" id="UP001237642">
    <property type="component" value="Unassembled WGS sequence"/>
</dbReference>
<dbReference type="AlphaFoldDB" id="A0AAD8H525"/>
<evidence type="ECO:0000313" key="4">
    <source>
        <dbReference type="EMBL" id="KAK1359772.1"/>
    </source>
</evidence>
<evidence type="ECO:0000313" key="5">
    <source>
        <dbReference type="Proteomes" id="UP001237642"/>
    </source>
</evidence>
<reference evidence="4" key="2">
    <citation type="submission" date="2023-05" db="EMBL/GenBank/DDBJ databases">
        <authorList>
            <person name="Schelkunov M.I."/>
        </authorList>
    </citation>
    <scope>NUCLEOTIDE SEQUENCE</scope>
    <source>
        <strain evidence="4">Hsosn_3</strain>
        <tissue evidence="4">Leaf</tissue>
    </source>
</reference>